<dbReference type="Proteomes" id="UP001056120">
    <property type="component" value="Linkage Group LG26"/>
</dbReference>
<name>A0ACB8ZC26_9ASTR</name>
<gene>
    <name evidence="1" type="ORF">L1987_78142</name>
</gene>
<reference evidence="1 2" key="2">
    <citation type="journal article" date="2022" name="Mol. Ecol. Resour.">
        <title>The genomes of chicory, endive, great burdock and yacon provide insights into Asteraceae paleo-polyploidization history and plant inulin production.</title>
        <authorList>
            <person name="Fan W."/>
            <person name="Wang S."/>
            <person name="Wang H."/>
            <person name="Wang A."/>
            <person name="Jiang F."/>
            <person name="Liu H."/>
            <person name="Zhao H."/>
            <person name="Xu D."/>
            <person name="Zhang Y."/>
        </authorList>
    </citation>
    <scope>NUCLEOTIDE SEQUENCE [LARGE SCALE GENOMIC DNA]</scope>
    <source>
        <strain evidence="2">cv. Yunnan</strain>
        <tissue evidence="1">Leaves</tissue>
    </source>
</reference>
<protein>
    <submittedName>
        <fullName evidence="1">Uncharacterized protein</fullName>
    </submittedName>
</protein>
<evidence type="ECO:0000313" key="2">
    <source>
        <dbReference type="Proteomes" id="UP001056120"/>
    </source>
</evidence>
<keyword evidence="2" id="KW-1185">Reference proteome</keyword>
<dbReference type="EMBL" id="CM042043">
    <property type="protein sequence ID" value="KAI3695153.1"/>
    <property type="molecule type" value="Genomic_DNA"/>
</dbReference>
<sequence>MAGCNTAMSNIMMSMIVMLTPFVITLLFKYTSNAILASVIISAVLGLTDYDAVVLHWKIDKFDFLACIRAFFGVVFVSVEICLVITESNNIVWECLFAKILLQYTSNAILASIMISAVLGLTDFDAVVLPWKIDKFDFLACIRAFFGVVFVSVEICLVITESNNIVWEYLFAKILLQVRRLRIAVLGGNIFLPKFFYKSHGHGLQCSYTSNAILASIIVSAVLGLTDFDAVVLPWKIDKFDFLACIRAFFGVVLVFVEIGHVITYTSNAILTSIIIYAVLGLIGFDAVFLHWKIDKIDILAYMPAFFGVVFVSVDIGLVITLSNNIVWEYLFAKILLQYTSNAIVASIIISTVLGLIDFDAVVLLWKIDKFDFLACMRAFFGVVFVLDEIGLVITVGISFCQNSATSNTATDCSARPRHHGKTATDCSAWWEYLFAKILLQVTRPRTAVLGKISKTSLLHGGLQYRDVEYCDVYDYDAYFFLITLLFKYTSNAILASIIVSAVLGLTDFDAVVLPWKIDKFDFLACIRAFFGVVFVSVEICHVITYTSNAILTSIIIYAVLGLIGFDAVVLHWKIDKFDFLACIRAFFGVVFVSVEICLVITESNNIVWEYLFAKILLQYTSNAIVASIIISTVLGLIDFDAVVLLWKIDKFDFLACMRAFFGVVFVLDEIGLVITVGISFCQNSATSNTATDCSARPRHHGKTATDCSAWWEYLFTKILLQVTRPRTAVLGKISKTSLLHGGLQYRDVEYCDVYDYDAYFFLITLLFKYTSNAILASIIVSAVLGLTDFDAVVLPWKIDKFDFLACIRAFFGVVFVSVEICHVITLQMGISFGQNSCTSGNIFLPKFFYKSHGHGLQCSYTTNAILASIIISSVLGVIDFDAVVLHWKIDKIDILAYMPTCFGVVFVSVDIGLVVTVSNNIVYRWEYLLAKILLQVRRPRTEVLGKIPKTSQLHGGWNTTMSNILMSMIVMLTPFVFTLLFKYTSNAILTSIIISAFLGLIDFDAVVLHWKIDKFDFIACIRAFFGVVFVSVEIFLVITYTSNAILASIIISTVLGLIDFDAVVLLWKIDKFDFLACMRAFFGVFLFWMRLASSSRWEYLFAKILLQVTRPRTSVLAFFGVVFVLDEIGLVITCSVRSRRQVNYMAVCNTAMSNIVMSMISMLTTFVITLLFKYTSNAILASIIISTVLGLIDFDAVVLLWKIDKFDFLACMRVFFGVVFVSDEIGLLIMVGISFAKILLQVTRPRIAVLVKIPKTSLAITVRRPRIAELGGNIFLPKFFYKSHGHGLQCSATSSRYRWEYLLAKILVQYTSNAILTSIIIYAVLGLIGFDAVVLHWKIDKFDFLACIRAFFVVVFVSVEICLVITESNNIVWEYLFAKILLQVTRPRTAVLGKISKTSLLHGGLQYRDVEYCDVYDYDAYFFLITYLFKYTTNAILASIIISSVLGLIDFDAVVLHWKIDKIGILAYMPAFFGVVFVSVDIGLVITYTSNAILTSIIITAFLGLIDFDAVVLHWKIDKFDFIACIRAFFGVVFVSVEIFLVITNAIQASIIISAVLDRIDFDAVVLHWKIDKFDFLAYMPTFFGVDFVSVEIGLVITVRRPRIAELASIIISTVLGLIDFDAVVLLWKIDKFDFLACMRAFFGVVFVSDEIGLLIMCSLRSRRQVNYMAGCNTAMSNIVMSLIVMLTTFVITLLFKYTSNAILASIIISAVLGLIDFDTVVLQWKIDK</sequence>
<evidence type="ECO:0000313" key="1">
    <source>
        <dbReference type="EMBL" id="KAI3695153.1"/>
    </source>
</evidence>
<reference evidence="2" key="1">
    <citation type="journal article" date="2022" name="Mol. Ecol. Resour.">
        <title>The genomes of chicory, endive, great burdock and yacon provide insights into Asteraceae palaeo-polyploidization history and plant inulin production.</title>
        <authorList>
            <person name="Fan W."/>
            <person name="Wang S."/>
            <person name="Wang H."/>
            <person name="Wang A."/>
            <person name="Jiang F."/>
            <person name="Liu H."/>
            <person name="Zhao H."/>
            <person name="Xu D."/>
            <person name="Zhang Y."/>
        </authorList>
    </citation>
    <scope>NUCLEOTIDE SEQUENCE [LARGE SCALE GENOMIC DNA]</scope>
    <source>
        <strain evidence="2">cv. Yunnan</strain>
    </source>
</reference>
<accession>A0ACB8ZC26</accession>
<organism evidence="1 2">
    <name type="scientific">Smallanthus sonchifolius</name>
    <dbReference type="NCBI Taxonomy" id="185202"/>
    <lineage>
        <taxon>Eukaryota</taxon>
        <taxon>Viridiplantae</taxon>
        <taxon>Streptophyta</taxon>
        <taxon>Embryophyta</taxon>
        <taxon>Tracheophyta</taxon>
        <taxon>Spermatophyta</taxon>
        <taxon>Magnoliopsida</taxon>
        <taxon>eudicotyledons</taxon>
        <taxon>Gunneridae</taxon>
        <taxon>Pentapetalae</taxon>
        <taxon>asterids</taxon>
        <taxon>campanulids</taxon>
        <taxon>Asterales</taxon>
        <taxon>Asteraceae</taxon>
        <taxon>Asteroideae</taxon>
        <taxon>Heliantheae alliance</taxon>
        <taxon>Millerieae</taxon>
        <taxon>Smallanthus</taxon>
    </lineage>
</organism>
<comment type="caution">
    <text evidence="1">The sequence shown here is derived from an EMBL/GenBank/DDBJ whole genome shotgun (WGS) entry which is preliminary data.</text>
</comment>
<proteinExistence type="predicted"/>